<dbReference type="RefSeq" id="WP_052405560.1">
    <property type="nucleotide sequence ID" value="NZ_BBLU01000003.1"/>
</dbReference>
<evidence type="ECO:0000256" key="4">
    <source>
        <dbReference type="ARBA" id="ARBA00022801"/>
    </source>
</evidence>
<evidence type="ECO:0000259" key="8">
    <source>
        <dbReference type="Pfam" id="PF00933"/>
    </source>
</evidence>
<keyword evidence="10" id="KW-1185">Reference proteome</keyword>
<dbReference type="AlphaFoldDB" id="A0A1H6WX86"/>
<dbReference type="InterPro" id="IPR017853">
    <property type="entry name" value="GH"/>
</dbReference>
<dbReference type="SUPFAM" id="SSF51445">
    <property type="entry name" value="(Trans)glycosidases"/>
    <property type="match status" value="1"/>
</dbReference>
<evidence type="ECO:0000256" key="2">
    <source>
        <dbReference type="ARBA" id="ARBA00005336"/>
    </source>
</evidence>
<dbReference type="EMBL" id="FNZI01000002">
    <property type="protein sequence ID" value="SEJ16955.1"/>
    <property type="molecule type" value="Genomic_DNA"/>
</dbReference>
<evidence type="ECO:0000256" key="6">
    <source>
        <dbReference type="SAM" id="MobiDB-lite"/>
    </source>
</evidence>
<sequence length="547" mass="54453">MRIAAVLAAVALLAGCTSQGDDAAASPEAASPVATVATPPAEARASSTPTPSPTPTEAPVETLAWGPTVEEWEDALATAQALPLRRAAGQVMILDLYSSDPDAAAALVRETHAGGVILMGGAAPSAEAVAALAAGVQQADDRTWPVWVSADEEGGVVSRLASAVPSLPGFMAAGAATDKAAVTAAYASQGADLRALGVNVDLAPVADVTIGPADPIIRSRSAGSDPAEVARTVTAAVEGYLGGGVIPVIKHFPGHGSVTVDSHEALPVQERGLKALARTDLEPFAAAIDAGAPAVMVGHIAVPAWGDGPATLEHEAYAYLREELGFTGAAVTDALNMGAVTSGRAAGEAAVDALAAGADVLVMPADADAAIRAVVAAVRDGGLARARLDEAAARSILLMRWAGGLDASGPEPAYGRALAIAGTTVATADCETPLVGRRARIVSGSDEARRTLSRMLEAAGVEVGERGTSVALVSSGRTAATADVVVSLGDPWGLFGSDARAYVATYGSSRAALAGLTRVLVGEAEPGGSWPVDMGDAPYPVCAVSGG</sequence>
<reference evidence="10" key="1">
    <citation type="submission" date="2016-10" db="EMBL/GenBank/DDBJ databases">
        <authorList>
            <person name="Varghese N."/>
        </authorList>
    </citation>
    <scope>NUCLEOTIDE SEQUENCE [LARGE SCALE GENOMIC DNA]</scope>
    <source>
        <strain evidence="10">DSM 24868</strain>
    </source>
</reference>
<dbReference type="InterPro" id="IPR050226">
    <property type="entry name" value="NagZ_Beta-hexosaminidase"/>
</dbReference>
<feature type="chain" id="PRO_5039268025" description="beta-N-acetylhexosaminidase" evidence="7">
    <location>
        <begin position="24"/>
        <end position="547"/>
    </location>
</feature>
<comment type="similarity">
    <text evidence="2">Belongs to the glycosyl hydrolase 3 family.</text>
</comment>
<dbReference type="PROSITE" id="PS51257">
    <property type="entry name" value="PROKAR_LIPOPROTEIN"/>
    <property type="match status" value="1"/>
</dbReference>
<evidence type="ECO:0000313" key="10">
    <source>
        <dbReference type="Proteomes" id="UP000183315"/>
    </source>
</evidence>
<dbReference type="GO" id="GO:0004563">
    <property type="term" value="F:beta-N-acetylhexosaminidase activity"/>
    <property type="evidence" value="ECO:0007669"/>
    <property type="project" value="UniProtKB-EC"/>
</dbReference>
<dbReference type="InterPro" id="IPR036962">
    <property type="entry name" value="Glyco_hydro_3_N_sf"/>
</dbReference>
<dbReference type="Gene3D" id="3.20.20.300">
    <property type="entry name" value="Glycoside hydrolase, family 3, N-terminal domain"/>
    <property type="match status" value="1"/>
</dbReference>
<keyword evidence="5" id="KW-0326">Glycosidase</keyword>
<dbReference type="PANTHER" id="PTHR30480:SF13">
    <property type="entry name" value="BETA-HEXOSAMINIDASE"/>
    <property type="match status" value="1"/>
</dbReference>
<dbReference type="GO" id="GO:0005975">
    <property type="term" value="P:carbohydrate metabolic process"/>
    <property type="evidence" value="ECO:0007669"/>
    <property type="project" value="InterPro"/>
</dbReference>
<dbReference type="STRING" id="1043493.SAMN05421637_1029"/>
<dbReference type="Proteomes" id="UP000183315">
    <property type="component" value="Unassembled WGS sequence"/>
</dbReference>
<protein>
    <recommendedName>
        <fullName evidence="3">beta-N-acetylhexosaminidase</fullName>
        <ecNumber evidence="3">3.2.1.52</ecNumber>
    </recommendedName>
</protein>
<evidence type="ECO:0000256" key="5">
    <source>
        <dbReference type="ARBA" id="ARBA00023295"/>
    </source>
</evidence>
<keyword evidence="7" id="KW-0732">Signal</keyword>
<proteinExistence type="inferred from homology"/>
<feature type="region of interest" description="Disordered" evidence="6">
    <location>
        <begin position="20"/>
        <end position="59"/>
    </location>
</feature>
<keyword evidence="4" id="KW-0378">Hydrolase</keyword>
<dbReference type="GO" id="GO:0009254">
    <property type="term" value="P:peptidoglycan turnover"/>
    <property type="evidence" value="ECO:0007669"/>
    <property type="project" value="TreeGrafter"/>
</dbReference>
<comment type="catalytic activity">
    <reaction evidence="1">
        <text>Hydrolysis of terminal non-reducing N-acetyl-D-hexosamine residues in N-acetyl-beta-D-hexosaminides.</text>
        <dbReference type="EC" id="3.2.1.52"/>
    </reaction>
</comment>
<feature type="compositionally biased region" description="Low complexity" evidence="6">
    <location>
        <begin position="23"/>
        <end position="49"/>
    </location>
</feature>
<dbReference type="InterPro" id="IPR001764">
    <property type="entry name" value="Glyco_hydro_3_N"/>
</dbReference>
<evidence type="ECO:0000313" key="9">
    <source>
        <dbReference type="EMBL" id="SEJ16955.1"/>
    </source>
</evidence>
<dbReference type="Pfam" id="PF00933">
    <property type="entry name" value="Glyco_hydro_3"/>
    <property type="match status" value="1"/>
</dbReference>
<dbReference type="eggNOG" id="COG1472">
    <property type="taxonomic scope" value="Bacteria"/>
</dbReference>
<gene>
    <name evidence="9" type="ORF">SAMN05421637_1029</name>
</gene>
<dbReference type="PANTHER" id="PTHR30480">
    <property type="entry name" value="BETA-HEXOSAMINIDASE-RELATED"/>
    <property type="match status" value="1"/>
</dbReference>
<feature type="signal peptide" evidence="7">
    <location>
        <begin position="1"/>
        <end position="23"/>
    </location>
</feature>
<accession>A0A1H6WX86</accession>
<name>A0A1H6WX86_9MICO</name>
<dbReference type="EC" id="3.2.1.52" evidence="3"/>
<organism evidence="9 10">
    <name type="scientific">Demequina mangrovi</name>
    <dbReference type="NCBI Taxonomy" id="1043493"/>
    <lineage>
        <taxon>Bacteria</taxon>
        <taxon>Bacillati</taxon>
        <taxon>Actinomycetota</taxon>
        <taxon>Actinomycetes</taxon>
        <taxon>Micrococcales</taxon>
        <taxon>Demequinaceae</taxon>
        <taxon>Demequina</taxon>
    </lineage>
</organism>
<feature type="domain" description="Glycoside hydrolase family 3 N-terminal" evidence="8">
    <location>
        <begin position="100"/>
        <end position="394"/>
    </location>
</feature>
<evidence type="ECO:0000256" key="3">
    <source>
        <dbReference type="ARBA" id="ARBA00012663"/>
    </source>
</evidence>
<evidence type="ECO:0000256" key="1">
    <source>
        <dbReference type="ARBA" id="ARBA00001231"/>
    </source>
</evidence>
<evidence type="ECO:0000256" key="7">
    <source>
        <dbReference type="SAM" id="SignalP"/>
    </source>
</evidence>